<gene>
    <name evidence="3" type="ORF">ACFO5R_16000</name>
</gene>
<keyword evidence="4" id="KW-1185">Reference proteome</keyword>
<reference evidence="3 4" key="1">
    <citation type="journal article" date="2019" name="Int. J. Syst. Evol. Microbiol.">
        <title>The Global Catalogue of Microorganisms (GCM) 10K type strain sequencing project: providing services to taxonomists for standard genome sequencing and annotation.</title>
        <authorList>
            <consortium name="The Broad Institute Genomics Platform"/>
            <consortium name="The Broad Institute Genome Sequencing Center for Infectious Disease"/>
            <person name="Wu L."/>
            <person name="Ma J."/>
        </authorList>
    </citation>
    <scope>NUCLEOTIDE SEQUENCE [LARGE SCALE GENOMIC DNA]</scope>
    <source>
        <strain evidence="3 4">WLHS5</strain>
    </source>
</reference>
<evidence type="ECO:0000313" key="4">
    <source>
        <dbReference type="Proteomes" id="UP001595898"/>
    </source>
</evidence>
<feature type="transmembrane region" description="Helical" evidence="2">
    <location>
        <begin position="103"/>
        <end position="122"/>
    </location>
</feature>
<dbReference type="RefSeq" id="WP_250139891.1">
    <property type="nucleotide sequence ID" value="NZ_JALIQP010000002.1"/>
</dbReference>
<proteinExistence type="predicted"/>
<feature type="compositionally biased region" description="Low complexity" evidence="1">
    <location>
        <begin position="79"/>
        <end position="88"/>
    </location>
</feature>
<keyword evidence="2" id="KW-0472">Membrane</keyword>
<feature type="transmembrane region" description="Helical" evidence="2">
    <location>
        <begin position="245"/>
        <end position="266"/>
    </location>
</feature>
<feature type="region of interest" description="Disordered" evidence="1">
    <location>
        <begin position="79"/>
        <end position="100"/>
    </location>
</feature>
<dbReference type="AlphaFoldDB" id="A0ABD5PU13"/>
<protein>
    <submittedName>
        <fullName evidence="3">Uncharacterized protein</fullName>
    </submittedName>
</protein>
<accession>A0ABD5PU13</accession>
<dbReference type="Proteomes" id="UP001595898">
    <property type="component" value="Unassembled WGS sequence"/>
</dbReference>
<evidence type="ECO:0000256" key="2">
    <source>
        <dbReference type="SAM" id="Phobius"/>
    </source>
</evidence>
<organism evidence="3 4">
    <name type="scientific">Halosolutus amylolyticus</name>
    <dbReference type="NCBI Taxonomy" id="2932267"/>
    <lineage>
        <taxon>Archaea</taxon>
        <taxon>Methanobacteriati</taxon>
        <taxon>Methanobacteriota</taxon>
        <taxon>Stenosarchaea group</taxon>
        <taxon>Halobacteria</taxon>
        <taxon>Halobacteriales</taxon>
        <taxon>Natrialbaceae</taxon>
        <taxon>Halosolutus</taxon>
    </lineage>
</organism>
<keyword evidence="2" id="KW-0812">Transmembrane</keyword>
<sequence>MHRTARLERIRPPRTTVVAIAIALVALSIGPAVASAHETGASAQGHEATVPFLAAIGLSTLLSVAIGLGAVRGFRSKLASDPASGSDSDPADPDRDHEHGDGAATRIVTSVLLILLGLLALLSVVGQYAAVAIGGVLLGGAVAWAGRARGVSPHDGCADAAFGAIALHRSVEGVLVAGVYVASAALGLVGLAVLTVHAIGETVAIGGLYAPVGRGWAIGSVTGVNLGFLAGALVGRYLIDVVSPPIATVVLAGVGGVLLVTGIIELRASTHRRRRLNGPTPGPG</sequence>
<evidence type="ECO:0000256" key="1">
    <source>
        <dbReference type="SAM" id="MobiDB-lite"/>
    </source>
</evidence>
<evidence type="ECO:0000313" key="3">
    <source>
        <dbReference type="EMBL" id="MFC4543434.1"/>
    </source>
</evidence>
<feature type="transmembrane region" description="Helical" evidence="2">
    <location>
        <begin position="52"/>
        <end position="71"/>
    </location>
</feature>
<keyword evidence="2" id="KW-1133">Transmembrane helix</keyword>
<name>A0ABD5PU13_9EURY</name>
<feature type="transmembrane region" description="Helical" evidence="2">
    <location>
        <begin position="216"/>
        <end position="239"/>
    </location>
</feature>
<comment type="caution">
    <text evidence="3">The sequence shown here is derived from an EMBL/GenBank/DDBJ whole genome shotgun (WGS) entry which is preliminary data.</text>
</comment>
<dbReference type="EMBL" id="JBHSFA010000007">
    <property type="protein sequence ID" value="MFC4543434.1"/>
    <property type="molecule type" value="Genomic_DNA"/>
</dbReference>